<evidence type="ECO:0000313" key="2">
    <source>
        <dbReference type="Proteomes" id="UP000315423"/>
    </source>
</evidence>
<protein>
    <submittedName>
        <fullName evidence="1">FtsX-like permease family protein</fullName>
    </submittedName>
</protein>
<dbReference type="Proteomes" id="UP000315423">
    <property type="component" value="Unassembled WGS sequence"/>
</dbReference>
<reference evidence="1" key="1">
    <citation type="submission" date="2018-09" db="EMBL/GenBank/DDBJ databases">
        <title>A genomic encyclopedia of anaerobic methanotrophic archaea.</title>
        <authorList>
            <person name="Skennerton C.T."/>
            <person name="Chadwick G.L."/>
            <person name="Laso-Perez R."/>
            <person name="Leu A.O."/>
            <person name="Speth D.R."/>
            <person name="Yu H."/>
            <person name="Morgan-Lang C."/>
            <person name="Hatzenpichler R."/>
            <person name="Goudeau D."/>
            <person name="Malmstrom R."/>
            <person name="Woyke T."/>
            <person name="Hallam S."/>
            <person name="Tyson G.W."/>
            <person name="Wegener G."/>
            <person name="Boetius A."/>
            <person name="Orphan V.J."/>
        </authorList>
    </citation>
    <scope>NUCLEOTIDE SEQUENCE</scope>
    <source>
        <strain evidence="1">CONS3730D10UFb2</strain>
    </source>
</reference>
<name>A0AC61SCR7_9EURY</name>
<comment type="caution">
    <text evidence="1">The sequence shown here is derived from an EMBL/GenBank/DDBJ whole genome shotgun (WGS) entry which is preliminary data.</text>
</comment>
<dbReference type="EMBL" id="QYBA01000009">
    <property type="protein sequence ID" value="TKY92486.1"/>
    <property type="molecule type" value="Genomic_DNA"/>
</dbReference>
<proteinExistence type="predicted"/>
<evidence type="ECO:0000313" key="1">
    <source>
        <dbReference type="EMBL" id="TKY92486.1"/>
    </source>
</evidence>
<accession>A0AC61SCR7</accession>
<organism evidence="1 2">
    <name type="scientific">Candidatus Methanomarinus sp</name>
    <dbReference type="NCBI Taxonomy" id="3386244"/>
    <lineage>
        <taxon>Archaea</taxon>
        <taxon>Methanobacteriati</taxon>
        <taxon>Methanobacteriota</taxon>
        <taxon>Stenosarchaea group</taxon>
        <taxon>Methanomicrobia</taxon>
        <taxon>Methanosarcinales</taxon>
        <taxon>ANME-2 cluster</taxon>
        <taxon>Candidatus Methanocomedenaceae</taxon>
        <taxon>Candidatus Methanomarinus</taxon>
    </lineage>
</organism>
<gene>
    <name evidence="1" type="ORF">C5S46_00400</name>
</gene>
<sequence length="217" mass="23156">MSSNGLSIYMPLQSAYQVLDDKTNNEYDSITVIAKDSADIDSVVAKIEKKLDIVRHVNTIDDKDYTVTSMKQILEQISSVTGMITLFLGFVAGISLLVGAVGIANTMFTAVLEKTKEIGIMKAIGARNKDIMLIFLFNSGLVGIIGGIIGVFFGIVASYLLGGGLMSTPRGDPIETVVSLQIVVLALFISVVVGISAGMIPAYQGSKLKPVDALRYE</sequence>